<protein>
    <submittedName>
        <fullName evidence="2">Pyridoxamine 5'-phosphate oxidase family protein</fullName>
    </submittedName>
</protein>
<dbReference type="Proteomes" id="UP001169242">
    <property type="component" value="Unassembled WGS sequence"/>
</dbReference>
<feature type="domain" description="Pyridoxamine 5'-phosphate oxidase N-terminal" evidence="1">
    <location>
        <begin position="2"/>
        <end position="94"/>
    </location>
</feature>
<dbReference type="InterPro" id="IPR052917">
    <property type="entry name" value="Stress-Dev_Protein"/>
</dbReference>
<evidence type="ECO:0000313" key="2">
    <source>
        <dbReference type="EMBL" id="MDA3729915.1"/>
    </source>
</evidence>
<sequence length="134" mass="15324">MKEVVQFLKDNTVQYFATVGLDGRPKARPFQFMLENEGKLYFCTSNEKEVYKELQNNPYIELVTSSPEFAWMRLSGKTVFSNDLEIKATIIEASPLVKSIYQTAENPIFEIFYLEEAEAVIADFSGNPPKVYAC</sequence>
<dbReference type="InterPro" id="IPR011576">
    <property type="entry name" value="Pyridox_Oxase_N"/>
</dbReference>
<organism evidence="2 3">
    <name type="scientific">Holtiella tumoricola</name>
    <dbReference type="NCBI Taxonomy" id="3018743"/>
    <lineage>
        <taxon>Bacteria</taxon>
        <taxon>Bacillati</taxon>
        <taxon>Bacillota</taxon>
        <taxon>Clostridia</taxon>
        <taxon>Lachnospirales</taxon>
        <taxon>Cellulosilyticaceae</taxon>
        <taxon>Holtiella</taxon>
    </lineage>
</organism>
<dbReference type="Gene3D" id="2.30.110.10">
    <property type="entry name" value="Electron Transport, Fmn-binding Protein, Chain A"/>
    <property type="match status" value="1"/>
</dbReference>
<gene>
    <name evidence="2" type="ORF">PBV87_00110</name>
</gene>
<dbReference type="InterPro" id="IPR012349">
    <property type="entry name" value="Split_barrel_FMN-bd"/>
</dbReference>
<dbReference type="EMBL" id="JAQIFT010000003">
    <property type="protein sequence ID" value="MDA3729915.1"/>
    <property type="molecule type" value="Genomic_DNA"/>
</dbReference>
<name>A0AA42DJ74_9FIRM</name>
<dbReference type="PANTHER" id="PTHR34818:SF1">
    <property type="entry name" value="PROTEIN BLI-3"/>
    <property type="match status" value="1"/>
</dbReference>
<evidence type="ECO:0000313" key="3">
    <source>
        <dbReference type="Proteomes" id="UP001169242"/>
    </source>
</evidence>
<proteinExistence type="predicted"/>
<accession>A0AA42DJ74</accession>
<dbReference type="RefSeq" id="WP_271010685.1">
    <property type="nucleotide sequence ID" value="NZ_JAQIFT010000003.1"/>
</dbReference>
<dbReference type="AlphaFoldDB" id="A0AA42DJ74"/>
<evidence type="ECO:0000259" key="1">
    <source>
        <dbReference type="Pfam" id="PF01243"/>
    </source>
</evidence>
<comment type="caution">
    <text evidence="2">The sequence shown here is derived from an EMBL/GenBank/DDBJ whole genome shotgun (WGS) entry which is preliminary data.</text>
</comment>
<dbReference type="SUPFAM" id="SSF50475">
    <property type="entry name" value="FMN-binding split barrel"/>
    <property type="match status" value="1"/>
</dbReference>
<dbReference type="PANTHER" id="PTHR34818">
    <property type="entry name" value="PROTEIN BLI-3"/>
    <property type="match status" value="1"/>
</dbReference>
<dbReference type="Pfam" id="PF01243">
    <property type="entry name" value="PNPOx_N"/>
    <property type="match status" value="1"/>
</dbReference>
<keyword evidence="3" id="KW-1185">Reference proteome</keyword>
<reference evidence="2" key="1">
    <citation type="journal article" date="2023" name="Int. J. Syst. Evol. Microbiol.">
        <title>&lt;i&gt;Holtiella tumoricola&lt;/i&gt; gen. nov. sp. nov., isolated from a human clinical sample.</title>
        <authorList>
            <person name="Allen-Vercoe E."/>
            <person name="Daigneault M.C."/>
            <person name="Vancuren S.J."/>
            <person name="Cochrane K."/>
            <person name="O'Neal L.L."/>
            <person name="Sankaranarayanan K."/>
            <person name="Lawson P.A."/>
        </authorList>
    </citation>
    <scope>NUCLEOTIDE SEQUENCE</scope>
    <source>
        <strain evidence="2">CC70A</strain>
    </source>
</reference>